<feature type="compositionally biased region" description="Polar residues" evidence="1">
    <location>
        <begin position="102"/>
        <end position="113"/>
    </location>
</feature>
<comment type="caution">
    <text evidence="3">The sequence shown here is derived from an EMBL/GenBank/DDBJ whole genome shotgun (WGS) entry which is preliminary data.</text>
</comment>
<proteinExistence type="predicted"/>
<dbReference type="RefSeq" id="WP_317565883.1">
    <property type="nucleotide sequence ID" value="NZ_JAWLJX010000008.1"/>
</dbReference>
<gene>
    <name evidence="3" type="ORF">R3P96_20735</name>
</gene>
<dbReference type="Pfam" id="PF25863">
    <property type="entry name" value="PglZ_C"/>
    <property type="match status" value="1"/>
</dbReference>
<evidence type="ECO:0000313" key="4">
    <source>
        <dbReference type="Proteomes" id="UP001185755"/>
    </source>
</evidence>
<evidence type="ECO:0000256" key="1">
    <source>
        <dbReference type="SAM" id="MobiDB-lite"/>
    </source>
</evidence>
<keyword evidence="4" id="KW-1185">Reference proteome</keyword>
<evidence type="ECO:0000259" key="2">
    <source>
        <dbReference type="Pfam" id="PF25863"/>
    </source>
</evidence>
<sequence length="225" mass="24646">MAKIRSISPSTQRVKSAPTEVDCQFAVFHDKDENKILHLSTFGSDNRVSAPKSSQSIQLDLPMAEQLVELLIDTFQLSPGGSSDIVWSRPGSAITLGRAETSMPSSGLNTVPIQGSVGVGRPDSKMNDKVEQLVEGEQFRSQYDRFRPRFSPLSIGMMLSELIEANGQASFGEVAEILGIRPSRVRQSVAVLSQVINEDRANILSENGTEVHLNSALLFEQFRVN</sequence>
<dbReference type="Proteomes" id="UP001185755">
    <property type="component" value="Unassembled WGS sequence"/>
</dbReference>
<accession>A0ABU4BI58</accession>
<organism evidence="3 4">
    <name type="scientific">Rhodococcoides yunnanense</name>
    <dbReference type="NCBI Taxonomy" id="278209"/>
    <lineage>
        <taxon>Bacteria</taxon>
        <taxon>Bacillati</taxon>
        <taxon>Actinomycetota</taxon>
        <taxon>Actinomycetes</taxon>
        <taxon>Mycobacteriales</taxon>
        <taxon>Nocardiaceae</taxon>
        <taxon>Rhodococcoides</taxon>
    </lineage>
</organism>
<dbReference type="InterPro" id="IPR058882">
    <property type="entry name" value="PglZ_C"/>
</dbReference>
<feature type="region of interest" description="Disordered" evidence="1">
    <location>
        <begin position="100"/>
        <end position="124"/>
    </location>
</feature>
<reference evidence="3 4" key="1">
    <citation type="submission" date="2023-10" db="EMBL/GenBank/DDBJ databases">
        <title>Development of a sustainable strategy for remediation of hydrocarbon-contaminated territories based on the waste exchange concept.</title>
        <authorList>
            <person name="Krivoruchko A."/>
        </authorList>
    </citation>
    <scope>NUCLEOTIDE SEQUENCE [LARGE SCALE GENOMIC DNA]</scope>
    <source>
        <strain evidence="3 4">IEGM 1323</strain>
    </source>
</reference>
<dbReference type="EMBL" id="JAWLJX010000008">
    <property type="protein sequence ID" value="MDV6263771.1"/>
    <property type="molecule type" value="Genomic_DNA"/>
</dbReference>
<name>A0ABU4BI58_9NOCA</name>
<feature type="domain" description="Alkaline phosphatase-like protein PglZ C-terminal" evidence="2">
    <location>
        <begin position="127"/>
        <end position="223"/>
    </location>
</feature>
<evidence type="ECO:0000313" key="3">
    <source>
        <dbReference type="EMBL" id="MDV6263771.1"/>
    </source>
</evidence>
<protein>
    <recommendedName>
        <fullName evidence="2">Alkaline phosphatase-like protein PglZ C-terminal domain-containing protein</fullName>
    </recommendedName>
</protein>